<dbReference type="EMBL" id="AP024416">
    <property type="protein sequence ID" value="BCR83271.1"/>
    <property type="molecule type" value="Genomic_DNA"/>
</dbReference>
<proteinExistence type="predicted"/>
<accession>A0A7R7ZJD6</accession>
<protein>
    <submittedName>
        <fullName evidence="1">Uncharacterized protein</fullName>
    </submittedName>
</protein>
<dbReference type="RefSeq" id="XP_043131793.1">
    <property type="nucleotide sequence ID" value="XM_043281886.1"/>
</dbReference>
<reference evidence="1" key="2">
    <citation type="submission" date="2021-02" db="EMBL/GenBank/DDBJ databases">
        <title>Aspergillus chevalieri M1 genome sequence.</title>
        <authorList>
            <person name="Kadooka C."/>
            <person name="Mori K."/>
            <person name="Futagami T."/>
        </authorList>
    </citation>
    <scope>NUCLEOTIDE SEQUENCE</scope>
    <source>
        <strain evidence="1">M1</strain>
    </source>
</reference>
<dbReference type="Proteomes" id="UP000637239">
    <property type="component" value="Chromosome 1"/>
</dbReference>
<evidence type="ECO:0000313" key="2">
    <source>
        <dbReference type="Proteomes" id="UP000637239"/>
    </source>
</evidence>
<organism evidence="1 2">
    <name type="scientific">Aspergillus chevalieri</name>
    <name type="common">Eurotium chevalieri</name>
    <dbReference type="NCBI Taxonomy" id="182096"/>
    <lineage>
        <taxon>Eukaryota</taxon>
        <taxon>Fungi</taxon>
        <taxon>Dikarya</taxon>
        <taxon>Ascomycota</taxon>
        <taxon>Pezizomycotina</taxon>
        <taxon>Eurotiomycetes</taxon>
        <taxon>Eurotiomycetidae</taxon>
        <taxon>Eurotiales</taxon>
        <taxon>Aspergillaceae</taxon>
        <taxon>Aspergillus</taxon>
        <taxon>Aspergillus subgen. Aspergillus</taxon>
    </lineage>
</organism>
<dbReference type="KEGG" id="ache:ACHE_10673A"/>
<reference evidence="1" key="1">
    <citation type="submission" date="2021-01" db="EMBL/GenBank/DDBJ databases">
        <authorList>
            <consortium name="Aspergillus chevalieri M1 genome sequencing consortium"/>
            <person name="Kazuki M."/>
            <person name="Futagami T."/>
        </authorList>
    </citation>
    <scope>NUCLEOTIDE SEQUENCE</scope>
    <source>
        <strain evidence="1">M1</strain>
    </source>
</reference>
<dbReference type="GeneID" id="66977630"/>
<evidence type="ECO:0000313" key="1">
    <source>
        <dbReference type="EMBL" id="BCR83271.1"/>
    </source>
</evidence>
<dbReference type="InterPro" id="IPR046670">
    <property type="entry name" value="DUF6540"/>
</dbReference>
<sequence length="132" mass="15737">MSYPKLYVAFFRPFFGNYQHWALYLDNEEEQLIFEVTGEHPDFERNVQKSPPDLLDGFLHTLYVGVIDRNDIHAVTQVAETVFVDNETFEWDCQEYVLDILDRLEEEYVLDCDDEDYQDAREVLRDERGAML</sequence>
<dbReference type="Pfam" id="PF20174">
    <property type="entry name" value="DUF6540"/>
    <property type="match status" value="1"/>
</dbReference>
<name>A0A7R7ZJD6_ASPCH</name>
<dbReference type="AlphaFoldDB" id="A0A7R7ZJD6"/>
<keyword evidence="2" id="KW-1185">Reference proteome</keyword>
<gene>
    <name evidence="1" type="ORF">ACHE_10673A</name>
</gene>